<dbReference type="Gene3D" id="3.30.450.40">
    <property type="match status" value="1"/>
</dbReference>
<dbReference type="SUPFAM" id="SSF55073">
    <property type="entry name" value="Nucleotide cyclase"/>
    <property type="match status" value="1"/>
</dbReference>
<evidence type="ECO:0008006" key="7">
    <source>
        <dbReference type="Google" id="ProtNLM"/>
    </source>
</evidence>
<dbReference type="RefSeq" id="WP_157441702.1">
    <property type="nucleotide sequence ID" value="NZ_LLZH01000284.1"/>
</dbReference>
<keyword evidence="6" id="KW-1185">Reference proteome</keyword>
<comment type="subcellular location">
    <subcellularLocation>
        <location evidence="1">Membrane</location>
        <topology evidence="1">Single-pass membrane protein</topology>
    </subcellularLocation>
</comment>
<dbReference type="InterPro" id="IPR000160">
    <property type="entry name" value="GGDEF_dom"/>
</dbReference>
<evidence type="ECO:0000313" key="5">
    <source>
        <dbReference type="EMBL" id="KUL28871.1"/>
    </source>
</evidence>
<dbReference type="EMBL" id="LLZH01000284">
    <property type="protein sequence ID" value="KUL28871.1"/>
    <property type="molecule type" value="Genomic_DNA"/>
</dbReference>
<dbReference type="PANTHER" id="PTHR43642:SF1">
    <property type="entry name" value="HYBRID SIGNAL TRANSDUCTION HISTIDINE KINASE G"/>
    <property type="match status" value="1"/>
</dbReference>
<dbReference type="InterPro" id="IPR027417">
    <property type="entry name" value="P-loop_NTPase"/>
</dbReference>
<dbReference type="PROSITE" id="PS50887">
    <property type="entry name" value="GGDEF"/>
    <property type="match status" value="1"/>
</dbReference>
<dbReference type="InterPro" id="IPR029787">
    <property type="entry name" value="Nucleotide_cyclase"/>
</dbReference>
<dbReference type="Pfam" id="PF13191">
    <property type="entry name" value="AAA_16"/>
    <property type="match status" value="1"/>
</dbReference>
<dbReference type="PROSITE" id="PS50011">
    <property type="entry name" value="PROTEIN_KINASE_DOM"/>
    <property type="match status" value="1"/>
</dbReference>
<dbReference type="SUPFAM" id="SSF56112">
    <property type="entry name" value="Protein kinase-like (PK-like)"/>
    <property type="match status" value="1"/>
</dbReference>
<feature type="domain" description="GGDEF" evidence="4">
    <location>
        <begin position="1481"/>
        <end position="1614"/>
    </location>
</feature>
<dbReference type="SMART" id="SM00065">
    <property type="entry name" value="GAF"/>
    <property type="match status" value="1"/>
</dbReference>
<dbReference type="InterPro" id="IPR000719">
    <property type="entry name" value="Prot_kinase_dom"/>
</dbReference>
<dbReference type="GO" id="GO:0004672">
    <property type="term" value="F:protein kinase activity"/>
    <property type="evidence" value="ECO:0007669"/>
    <property type="project" value="InterPro"/>
</dbReference>
<dbReference type="Pfam" id="PF00990">
    <property type="entry name" value="GGDEF"/>
    <property type="match status" value="1"/>
</dbReference>
<dbReference type="InterPro" id="IPR011009">
    <property type="entry name" value="Kinase-like_dom_sf"/>
</dbReference>
<dbReference type="GO" id="GO:0016020">
    <property type="term" value="C:membrane"/>
    <property type="evidence" value="ECO:0007669"/>
    <property type="project" value="UniProtKB-SubCell"/>
</dbReference>
<feature type="domain" description="Protein kinase" evidence="3">
    <location>
        <begin position="1"/>
        <end position="265"/>
    </location>
</feature>
<evidence type="ECO:0000256" key="2">
    <source>
        <dbReference type="SAM" id="Coils"/>
    </source>
</evidence>
<gene>
    <name evidence="5" type="ORF">ADL15_30705</name>
</gene>
<dbReference type="InterPro" id="IPR029016">
    <property type="entry name" value="GAF-like_dom_sf"/>
</dbReference>
<dbReference type="SMART" id="SM00220">
    <property type="entry name" value="S_TKc"/>
    <property type="match status" value="1"/>
</dbReference>
<dbReference type="CDD" id="cd01949">
    <property type="entry name" value="GGDEF"/>
    <property type="match status" value="1"/>
</dbReference>
<evidence type="ECO:0000259" key="3">
    <source>
        <dbReference type="PROSITE" id="PS50011"/>
    </source>
</evidence>
<proteinExistence type="predicted"/>
<dbReference type="PROSITE" id="PS00109">
    <property type="entry name" value="PROTEIN_KINASE_TYR"/>
    <property type="match status" value="1"/>
</dbReference>
<reference evidence="5 6" key="1">
    <citation type="submission" date="2015-10" db="EMBL/GenBank/DDBJ databases">
        <authorList>
            <person name="Gilbert D.G."/>
        </authorList>
    </citation>
    <scope>NUCLEOTIDE SEQUENCE [LARGE SCALE GENOMIC DNA]</scope>
    <source>
        <strain evidence="5 6">NRRL B-16712</strain>
    </source>
</reference>
<organism evidence="5 6">
    <name type="scientific">Actinoplanes awajinensis subsp. mycoplanecinus</name>
    <dbReference type="NCBI Taxonomy" id="135947"/>
    <lineage>
        <taxon>Bacteria</taxon>
        <taxon>Bacillati</taxon>
        <taxon>Actinomycetota</taxon>
        <taxon>Actinomycetes</taxon>
        <taxon>Micromonosporales</taxon>
        <taxon>Micromonosporaceae</taxon>
        <taxon>Actinoplanes</taxon>
    </lineage>
</organism>
<feature type="coiled-coil region" evidence="2">
    <location>
        <begin position="1426"/>
        <end position="1453"/>
    </location>
</feature>
<accession>A0A124G9E1</accession>
<name>A0A124G9E1_9ACTN</name>
<dbReference type="Gene3D" id="3.40.50.300">
    <property type="entry name" value="P-loop containing nucleotide triphosphate hydrolases"/>
    <property type="match status" value="1"/>
</dbReference>
<dbReference type="InterPro" id="IPR003018">
    <property type="entry name" value="GAF"/>
</dbReference>
<protein>
    <recommendedName>
        <fullName evidence="7">Serine/threonine protein kinase</fullName>
    </recommendedName>
</protein>
<dbReference type="SUPFAM" id="SSF55781">
    <property type="entry name" value="GAF domain-like"/>
    <property type="match status" value="1"/>
</dbReference>
<dbReference type="SMART" id="SM00267">
    <property type="entry name" value="GGDEF"/>
    <property type="match status" value="1"/>
</dbReference>
<dbReference type="Gene3D" id="3.30.70.270">
    <property type="match status" value="1"/>
</dbReference>
<keyword evidence="2" id="KW-0175">Coiled coil</keyword>
<dbReference type="GO" id="GO:0005524">
    <property type="term" value="F:ATP binding"/>
    <property type="evidence" value="ECO:0007669"/>
    <property type="project" value="InterPro"/>
</dbReference>
<dbReference type="InterPro" id="IPR053159">
    <property type="entry name" value="Hybrid_Histidine_Kinase"/>
</dbReference>
<sequence>MRSDQLEELLYDSERTRVARVRDDDGTWVIRKQPLGPDAAERLRNELAVLRRLDGVVGTPRLAGTHASTEVLTLRDTPARTLAELPKPWAGRALIDVAHGLAEVLAAIHRHGVIHRDVSPANVLVATDGGAPTLIDFELATLAVQDRATPVPEGGLAGTLPYLAPEQTGRTGRPVDHRADLYALGATLYELATGAPPFGRDRDPLSLIHDHLATVPTPPAEVNPQIPATLSAIIMRLLRKEPDQRYQSGEGLAYDLALLREEPVFPLGARDFPLRLTPPAQLIGRAEPLAALHTLLAEATAGRSVLALITGPSGVGKTSLVDRLRPAVTAAGGRFVSGKFDQFRHDIGGDAVREAFDMLGSQLLAESDEVVAELREQLRAALGPNTGLVSAMMPPFRALLGVEPEPPAGDDPRSVFARLRLAVLAVLRTVTRSDSPVVFFLDDLQWAAGAAFRFLDDVLDQTDLPGLLVLGAYREETIDEAHPLSALLVRLHHDHGPAGEIRLDNLGPDDLPLLVAGMLRLPVTDAAPLAAVLAGRTGGNPFDTVELLNALRSEGALVPDGATWRWDEAEVRRSLGHGDVVALLGARIGALPDEARALVTTMAGLGGEVDLDLLRVASGQSPEEITVALRPAVDDGLLSVDEVAARFRHDRVHQAAFGRLAPDDRTARSLTLARRLAADPVHMAAAAPQYLAAIDALVVPGIAFPEEKATAAALLRRAAAAARLVANHAAVEVHLAAALRLTEKNHAEYDGTYAEWHAALCGLGRYDEADRVFADLAAGDHDPVWLTGPVTEQIGTLTTRRMLPEALSLGLDQLRRLGVEVPGPDAIGPRVGAGLAAFYRWLATAGDRPDVPELTAPDQLAIAQLLNRLSPAAFFADHQVLAWLVAEAAQMWAGHGVCAPLVGSLSNIGILTIAGGGERRDAYRALQAIIRIGEAHGYEPEVSQAKSLHALAGVPWFEPLENGVRLAHQARDGLLRGGDLRSAFYTFYASVPQVLGSAPNLAAFAKEAQAAEAFAARIGAEYEASMFVVGGRLVRALRGETGTDGSLGEFPGLTGNDAASAFFAAAQALSAGIFGDDETMARHSARAIRLLHTIPGVYLHAPAHVMAALGAAIRAGLTTGADRDEALADLDRSRDFLAARAADQPGNFRHLHRFVEATRAATHGDFIAAARAYDSAMSDAATAGRSWHAPLITERAALFYLEQGFEHVGARLLAEALQGYTRWGATGKVHQLKRSYPSLGSALGTTAGPRTTTLNGAHSINLSTEVIDLMAVLEAARVLSSETDLNRLRRKVQDVLKAMTGATTVHVVLWDTAAGGWMLPEPRLPVADAARQGLLPLTAVRYAERTREPLLVDDVSLDGRVGRDPYFAGLEHCSLLVVPVLSQGQPRAMLLLENRLTRRAFSAGRLDAVQLIAGQLTVSLENAQVYASLERKVAERTEELNEANRRLEVLTVTDPLTGLPNRRKLNTFLDAEWLRSVRSNEPIGVAMVDIDSFKKYNDHYGHQGGDNTLRLVAEALRDSVRVTDLVARYGGEEFCIVMPGANTENALVVAERACKAVARMREPHALADTGIVTVSVGVTSANPATAAGPDQLTKLADEALYEAKRAGRNRVVGG</sequence>
<dbReference type="Gene3D" id="1.10.510.10">
    <property type="entry name" value="Transferase(Phosphotransferase) domain 1"/>
    <property type="match status" value="1"/>
</dbReference>
<dbReference type="InterPro" id="IPR008266">
    <property type="entry name" value="Tyr_kinase_AS"/>
</dbReference>
<dbReference type="PANTHER" id="PTHR43642">
    <property type="entry name" value="HYBRID SIGNAL TRANSDUCTION HISTIDINE KINASE G"/>
    <property type="match status" value="1"/>
</dbReference>
<dbReference type="CDD" id="cd14014">
    <property type="entry name" value="STKc_PknB_like"/>
    <property type="match status" value="1"/>
</dbReference>
<dbReference type="OrthoDB" id="9772100at2"/>
<evidence type="ECO:0000313" key="6">
    <source>
        <dbReference type="Proteomes" id="UP000053244"/>
    </source>
</evidence>
<dbReference type="NCBIfam" id="TIGR00254">
    <property type="entry name" value="GGDEF"/>
    <property type="match status" value="1"/>
</dbReference>
<comment type="caution">
    <text evidence="5">The sequence shown here is derived from an EMBL/GenBank/DDBJ whole genome shotgun (WGS) entry which is preliminary data.</text>
</comment>
<dbReference type="SUPFAM" id="SSF52540">
    <property type="entry name" value="P-loop containing nucleoside triphosphate hydrolases"/>
    <property type="match status" value="1"/>
</dbReference>
<dbReference type="FunFam" id="3.30.70.270:FF:000001">
    <property type="entry name" value="Diguanylate cyclase domain protein"/>
    <property type="match status" value="1"/>
</dbReference>
<dbReference type="Proteomes" id="UP000053244">
    <property type="component" value="Unassembled WGS sequence"/>
</dbReference>
<dbReference type="Pfam" id="PF00069">
    <property type="entry name" value="Pkinase"/>
    <property type="match status" value="1"/>
</dbReference>
<evidence type="ECO:0000259" key="4">
    <source>
        <dbReference type="PROSITE" id="PS50887"/>
    </source>
</evidence>
<dbReference type="Pfam" id="PF01590">
    <property type="entry name" value="GAF"/>
    <property type="match status" value="1"/>
</dbReference>
<dbReference type="InterPro" id="IPR043128">
    <property type="entry name" value="Rev_trsase/Diguanyl_cyclase"/>
</dbReference>
<evidence type="ECO:0000256" key="1">
    <source>
        <dbReference type="ARBA" id="ARBA00004167"/>
    </source>
</evidence>
<dbReference type="InterPro" id="IPR041664">
    <property type="entry name" value="AAA_16"/>
</dbReference>